<dbReference type="EMBL" id="JAHESF010000014">
    <property type="protein sequence ID" value="MBT1698249.1"/>
    <property type="molecule type" value="Genomic_DNA"/>
</dbReference>
<proteinExistence type="predicted"/>
<name>A0AAP2DQ29_9BACT</name>
<comment type="caution">
    <text evidence="1">The sequence shown here is derived from an EMBL/GenBank/DDBJ whole genome shotgun (WGS) entry which is preliminary data.</text>
</comment>
<protein>
    <submittedName>
        <fullName evidence="1">Uncharacterized protein</fullName>
    </submittedName>
</protein>
<keyword evidence="2" id="KW-1185">Reference proteome</keyword>
<dbReference type="Proteomes" id="UP001319200">
    <property type="component" value="Unassembled WGS sequence"/>
</dbReference>
<organism evidence="1 2">
    <name type="scientific">Chryseosolibacter histidini</name>
    <dbReference type="NCBI Taxonomy" id="2782349"/>
    <lineage>
        <taxon>Bacteria</taxon>
        <taxon>Pseudomonadati</taxon>
        <taxon>Bacteroidota</taxon>
        <taxon>Cytophagia</taxon>
        <taxon>Cytophagales</taxon>
        <taxon>Chryseotaleaceae</taxon>
        <taxon>Chryseosolibacter</taxon>
    </lineage>
</organism>
<gene>
    <name evidence="1" type="ORF">KK083_15255</name>
</gene>
<dbReference type="AlphaFoldDB" id="A0AAP2DQ29"/>
<sequence length="98" mass="11220">MKTIQLEIIPASFTIKDVDTLLYALETRIKAREIMNKEEAAAYLSGISVRMLERLSKDDIIPCHYVPGTSIRVWLKSELVGVVKTWGSKRIRKKSSRQ</sequence>
<evidence type="ECO:0000313" key="2">
    <source>
        <dbReference type="Proteomes" id="UP001319200"/>
    </source>
</evidence>
<accession>A0AAP2DQ29</accession>
<reference evidence="1 2" key="1">
    <citation type="submission" date="2021-05" db="EMBL/GenBank/DDBJ databases">
        <title>A Polyphasic approach of four new species of the genus Ohtaekwangia: Ohtaekwangia histidinii sp. nov., Ohtaekwangia cretensis sp. nov., Ohtaekwangia indiensis sp. nov., Ohtaekwangia reichenbachii sp. nov. from diverse environment.</title>
        <authorList>
            <person name="Octaviana S."/>
        </authorList>
    </citation>
    <scope>NUCLEOTIDE SEQUENCE [LARGE SCALE GENOMIC DNA]</scope>
    <source>
        <strain evidence="1 2">PWU4</strain>
    </source>
</reference>
<evidence type="ECO:0000313" key="1">
    <source>
        <dbReference type="EMBL" id="MBT1698249.1"/>
    </source>
</evidence>
<dbReference type="RefSeq" id="WP_254164226.1">
    <property type="nucleotide sequence ID" value="NZ_JAHESF010000014.1"/>
</dbReference>